<protein>
    <submittedName>
        <fullName evidence="3">Aminopeptidase P family protein</fullName>
    </submittedName>
</protein>
<geneLocation type="plasmid" evidence="3 4">
    <name>unnamed2</name>
</geneLocation>
<keyword evidence="4" id="KW-1185">Reference proteome</keyword>
<keyword evidence="3" id="KW-0645">Protease</keyword>
<dbReference type="SUPFAM" id="SSF53092">
    <property type="entry name" value="Creatinase/prolidase N-terminal domain"/>
    <property type="match status" value="1"/>
</dbReference>
<dbReference type="Gene3D" id="3.40.350.10">
    <property type="entry name" value="Creatinase/prolidase N-terminal domain"/>
    <property type="match status" value="1"/>
</dbReference>
<reference evidence="3 4" key="1">
    <citation type="submission" date="2018-11" db="EMBL/GenBank/DDBJ databases">
        <title>Deinococcus shelandsis sp. nov., isolated from South Shetland Islands soil of Antarctica.</title>
        <authorList>
            <person name="Tian J."/>
        </authorList>
    </citation>
    <scope>NUCLEOTIDE SEQUENCE [LARGE SCALE GENOMIC DNA]</scope>
    <source>
        <strain evidence="3 4">S14-83T</strain>
        <plasmid evidence="3 4">unnamed2</plasmid>
    </source>
</reference>
<dbReference type="PANTHER" id="PTHR46112">
    <property type="entry name" value="AMINOPEPTIDASE"/>
    <property type="match status" value="1"/>
</dbReference>
<proteinExistence type="predicted"/>
<evidence type="ECO:0000313" key="4">
    <source>
        <dbReference type="Proteomes" id="UP000276417"/>
    </source>
</evidence>
<dbReference type="Pfam" id="PF00557">
    <property type="entry name" value="Peptidase_M24"/>
    <property type="match status" value="1"/>
</dbReference>
<sequence>MIKGIPLDETRTRVSRFTETFPPEMMGAVLSDDQYIYYLCAFHFIPTERPIMLVITREGERILFVPRLEEEHAKQASHADRVVSYPEYPGEVHPLKLFVKLLEELGLGQGTLGIDYDGYPHVLGYQGPVLSELISNPLRRMHPELDRLIAVKSPFEIELIRESCRWGNLAHRLLQKYTRVGEIETEVSMRASQEATRIMVETLAPYHKSNSRWQEGAVAGYRGQIGRNSSVPHAVGANLIFKEGDVLVTGAASAVWGYLSELERTMIIGTPTAKQKTYFDHMIAVQDIAFESMRAGVTASSVDQAVRQYFSKHHLEPYWRHHTGHSISMRYHEGPYLDTGDHSILEAGMVFTVEPGIYDPEVGGFRHSDTVMVTEQGVEFLTYYPRDLESLTLPV</sequence>
<accession>A0A3G8YTC3</accession>
<dbReference type="OrthoDB" id="9806388at2"/>
<evidence type="ECO:0000259" key="2">
    <source>
        <dbReference type="Pfam" id="PF01321"/>
    </source>
</evidence>
<dbReference type="RefSeq" id="WP_124875084.1">
    <property type="nucleotide sequence ID" value="NZ_CP034186.1"/>
</dbReference>
<dbReference type="CDD" id="cd01066">
    <property type="entry name" value="APP_MetAP"/>
    <property type="match status" value="1"/>
</dbReference>
<keyword evidence="3" id="KW-0031">Aminopeptidase</keyword>
<dbReference type="InterPro" id="IPR000587">
    <property type="entry name" value="Creatinase_N"/>
</dbReference>
<dbReference type="InterPro" id="IPR029149">
    <property type="entry name" value="Creatin/AminoP/Spt16_N"/>
</dbReference>
<feature type="domain" description="Creatinase N-terminal" evidence="2">
    <location>
        <begin position="27"/>
        <end position="118"/>
    </location>
</feature>
<gene>
    <name evidence="3" type="ORF">EHF33_18775</name>
</gene>
<dbReference type="InterPro" id="IPR050659">
    <property type="entry name" value="Peptidase_M24B"/>
</dbReference>
<keyword evidence="3" id="KW-0378">Hydrolase</keyword>
<dbReference type="PANTHER" id="PTHR46112:SF2">
    <property type="entry name" value="XAA-PRO AMINOPEPTIDASE P-RELATED"/>
    <property type="match status" value="1"/>
</dbReference>
<dbReference type="InterPro" id="IPR000994">
    <property type="entry name" value="Pept_M24"/>
</dbReference>
<dbReference type="InterPro" id="IPR036005">
    <property type="entry name" value="Creatinase/aminopeptidase-like"/>
</dbReference>
<dbReference type="EMBL" id="CP034186">
    <property type="protein sequence ID" value="AZI44951.1"/>
    <property type="molecule type" value="Genomic_DNA"/>
</dbReference>
<dbReference type="SUPFAM" id="SSF55920">
    <property type="entry name" value="Creatinase/aminopeptidase"/>
    <property type="match status" value="1"/>
</dbReference>
<dbReference type="KEGG" id="dph:EHF33_18775"/>
<dbReference type="Gene3D" id="3.90.230.10">
    <property type="entry name" value="Creatinase/methionine aminopeptidase superfamily"/>
    <property type="match status" value="1"/>
</dbReference>
<feature type="domain" description="Peptidase M24" evidence="1">
    <location>
        <begin position="158"/>
        <end position="375"/>
    </location>
</feature>
<dbReference type="GO" id="GO:0004177">
    <property type="term" value="F:aminopeptidase activity"/>
    <property type="evidence" value="ECO:0007669"/>
    <property type="project" value="UniProtKB-KW"/>
</dbReference>
<dbReference type="Proteomes" id="UP000276417">
    <property type="component" value="Plasmid unnamed2"/>
</dbReference>
<organism evidence="3 4">
    <name type="scientific">Deinococcus psychrotolerans</name>
    <dbReference type="NCBI Taxonomy" id="2489213"/>
    <lineage>
        <taxon>Bacteria</taxon>
        <taxon>Thermotogati</taxon>
        <taxon>Deinococcota</taxon>
        <taxon>Deinococci</taxon>
        <taxon>Deinococcales</taxon>
        <taxon>Deinococcaceae</taxon>
        <taxon>Deinococcus</taxon>
    </lineage>
</organism>
<evidence type="ECO:0000259" key="1">
    <source>
        <dbReference type="Pfam" id="PF00557"/>
    </source>
</evidence>
<dbReference type="Pfam" id="PF01321">
    <property type="entry name" value="Creatinase_N"/>
    <property type="match status" value="1"/>
</dbReference>
<evidence type="ECO:0000313" key="3">
    <source>
        <dbReference type="EMBL" id="AZI44951.1"/>
    </source>
</evidence>
<dbReference type="AlphaFoldDB" id="A0A3G8YTC3"/>
<keyword evidence="3" id="KW-0614">Plasmid</keyword>
<name>A0A3G8YTC3_9DEIO</name>